<feature type="binding site" evidence="8">
    <location>
        <position position="336"/>
    </location>
    <ligand>
        <name>Mn(2+)</name>
        <dbReference type="ChEBI" id="CHEBI:29035"/>
        <label>1</label>
    </ligand>
</feature>
<dbReference type="SUPFAM" id="SSF53187">
    <property type="entry name" value="Zn-dependent exopeptidases"/>
    <property type="match status" value="1"/>
</dbReference>
<dbReference type="PROSITE" id="PS00631">
    <property type="entry name" value="CYTOSOL_AP"/>
    <property type="match status" value="1"/>
</dbReference>
<evidence type="ECO:0000256" key="2">
    <source>
        <dbReference type="ARBA" id="ARBA00000967"/>
    </source>
</evidence>
<comment type="catalytic activity">
    <reaction evidence="1 8">
        <text>Release of an N-terminal amino acid, Xaa-|-Yaa-, in which Xaa is preferably Leu, but may be other amino acids including Pro although not Arg or Lys, and Yaa may be Pro. Amino acid amides and methyl esters are also readily hydrolyzed, but rates on arylamides are exceedingly low.</text>
        <dbReference type="EC" id="3.4.11.1"/>
    </reaction>
</comment>
<accession>A0A4R5A840</accession>
<dbReference type="EC" id="3.4.11.10" evidence="8"/>
<dbReference type="PANTHER" id="PTHR11963:SF23">
    <property type="entry name" value="CYTOSOL AMINOPEPTIDASE"/>
    <property type="match status" value="1"/>
</dbReference>
<keyword evidence="5 8" id="KW-0645">Protease</keyword>
<dbReference type="CDD" id="cd00433">
    <property type="entry name" value="Peptidase_M17"/>
    <property type="match status" value="1"/>
</dbReference>
<name>A0A4R5A840_9ACTN</name>
<dbReference type="Pfam" id="PF02789">
    <property type="entry name" value="Peptidase_M17_N"/>
    <property type="match status" value="1"/>
</dbReference>
<dbReference type="InterPro" id="IPR000819">
    <property type="entry name" value="Peptidase_M17_C"/>
</dbReference>
<dbReference type="OrthoDB" id="9809354at2"/>
<organism evidence="10 11">
    <name type="scientific">Actinomadura darangshiensis</name>
    <dbReference type="NCBI Taxonomy" id="705336"/>
    <lineage>
        <taxon>Bacteria</taxon>
        <taxon>Bacillati</taxon>
        <taxon>Actinomycetota</taxon>
        <taxon>Actinomycetes</taxon>
        <taxon>Streptosporangiales</taxon>
        <taxon>Thermomonosporaceae</taxon>
        <taxon>Actinomadura</taxon>
    </lineage>
</organism>
<comment type="similarity">
    <text evidence="3 8">Belongs to the peptidase M17 family.</text>
</comment>
<feature type="binding site" evidence="8">
    <location>
        <position position="259"/>
    </location>
    <ligand>
        <name>Mn(2+)</name>
        <dbReference type="ChEBI" id="CHEBI:29035"/>
        <label>2</label>
    </ligand>
</feature>
<keyword evidence="8" id="KW-0963">Cytoplasm</keyword>
<comment type="function">
    <text evidence="7 8">Presumably involved in the processing and regular turnover of intracellular proteins. Catalyzes the removal of unsubstituted N-terminal amino acids from various peptides.</text>
</comment>
<comment type="catalytic activity">
    <reaction evidence="2 8">
        <text>Release of an N-terminal amino acid, preferentially leucine, but not glutamic or aspartic acids.</text>
        <dbReference type="EC" id="3.4.11.10"/>
    </reaction>
</comment>
<dbReference type="EMBL" id="SMKY01000324">
    <property type="protein sequence ID" value="TDD65812.1"/>
    <property type="molecule type" value="Genomic_DNA"/>
</dbReference>
<dbReference type="InterPro" id="IPR008283">
    <property type="entry name" value="Peptidase_M17_N"/>
</dbReference>
<evidence type="ECO:0000256" key="5">
    <source>
        <dbReference type="ARBA" id="ARBA00022670"/>
    </source>
</evidence>
<comment type="cofactor">
    <cofactor evidence="8">
        <name>Mn(2+)</name>
        <dbReference type="ChEBI" id="CHEBI:29035"/>
    </cofactor>
    <text evidence="8">Binds 2 manganese ions per subunit.</text>
</comment>
<evidence type="ECO:0000313" key="10">
    <source>
        <dbReference type="EMBL" id="TDD65812.1"/>
    </source>
</evidence>
<evidence type="ECO:0000256" key="6">
    <source>
        <dbReference type="ARBA" id="ARBA00022801"/>
    </source>
</evidence>
<evidence type="ECO:0000256" key="7">
    <source>
        <dbReference type="ARBA" id="ARBA00049972"/>
    </source>
</evidence>
<keyword evidence="8" id="KW-0464">Manganese</keyword>
<feature type="binding site" evidence="8">
    <location>
        <position position="259"/>
    </location>
    <ligand>
        <name>Mn(2+)</name>
        <dbReference type="ChEBI" id="CHEBI:29035"/>
        <label>1</label>
    </ligand>
</feature>
<feature type="binding site" evidence="8">
    <location>
        <position position="277"/>
    </location>
    <ligand>
        <name>Mn(2+)</name>
        <dbReference type="ChEBI" id="CHEBI:29035"/>
        <label>2</label>
    </ligand>
</feature>
<feature type="binding site" evidence="8">
    <location>
        <position position="338"/>
    </location>
    <ligand>
        <name>Mn(2+)</name>
        <dbReference type="ChEBI" id="CHEBI:29035"/>
        <label>2</label>
    </ligand>
</feature>
<dbReference type="GO" id="GO:0005737">
    <property type="term" value="C:cytoplasm"/>
    <property type="evidence" value="ECO:0007669"/>
    <property type="project" value="UniProtKB-SubCell"/>
</dbReference>
<sequence length="486" mass="49611">MPIETRIHGAGGTVSQTAVDLGAEVVAVPVSAGPVAPAAEVAASLPFTLDELLALHRAKGEPGEIVATQVRVGDRVRELLLYGVGDAAPADLRKAGAALARRGRGRTALVAGVPAGDLAAFVEGALLASYEFKIGAPPARKALETFAVLTEAGPESDAPAIELGTVRARASALARDLANTPAREKTPSWLAAQAEQVAAEAGLTVRVRGEKELVDEGFGGLLAVGGGSSRPPRLIEISYVPEEPADRHVVLVGKGITFDSGGLSLKPNEGMKTMKTDMAGGGVVIAVLGALRALGVRARVTGLVAAAENMPSGSAMRPGDVITHFGGTTSEVLNTDAEGRLVLADALAYADAALDPDVVVDLATLTGAAKVALGLRHAALFSNDDALAGALTRSGAAAGELVWRLPLVDDYRDGIDSDIADINNIGRGGYGGGSITAALFLREFVGDRTWAHLDIAGPGRSTSEDAEITRGATGYGARLLLSWLTA</sequence>
<feature type="active site" evidence="8">
    <location>
        <position position="266"/>
    </location>
</feature>
<keyword evidence="6 8" id="KW-0378">Hydrolase</keyword>
<dbReference type="PANTHER" id="PTHR11963">
    <property type="entry name" value="LEUCINE AMINOPEPTIDASE-RELATED"/>
    <property type="match status" value="1"/>
</dbReference>
<dbReference type="RefSeq" id="WP_132204158.1">
    <property type="nucleotide sequence ID" value="NZ_SMKY01000324.1"/>
</dbReference>
<dbReference type="SUPFAM" id="SSF52949">
    <property type="entry name" value="Macro domain-like"/>
    <property type="match status" value="1"/>
</dbReference>
<dbReference type="PRINTS" id="PR00481">
    <property type="entry name" value="LAMNOPPTDASE"/>
</dbReference>
<proteinExistence type="inferred from homology"/>
<dbReference type="HAMAP" id="MF_00181">
    <property type="entry name" value="Cytosol_peptidase_M17"/>
    <property type="match status" value="1"/>
</dbReference>
<gene>
    <name evidence="8" type="primary">pepA</name>
    <name evidence="10" type="ORF">E1293_39875</name>
</gene>
<dbReference type="InterPro" id="IPR043472">
    <property type="entry name" value="Macro_dom-like"/>
</dbReference>
<dbReference type="GO" id="GO:0070006">
    <property type="term" value="F:metalloaminopeptidase activity"/>
    <property type="evidence" value="ECO:0007669"/>
    <property type="project" value="InterPro"/>
</dbReference>
<dbReference type="AlphaFoldDB" id="A0A4R5A840"/>
<comment type="caution">
    <text evidence="10">The sequence shown here is derived from an EMBL/GenBank/DDBJ whole genome shotgun (WGS) entry which is preliminary data.</text>
</comment>
<comment type="subcellular location">
    <subcellularLocation>
        <location evidence="8">Cytoplasm</location>
    </subcellularLocation>
</comment>
<feature type="binding site" evidence="8">
    <location>
        <position position="254"/>
    </location>
    <ligand>
        <name>Mn(2+)</name>
        <dbReference type="ChEBI" id="CHEBI:29035"/>
        <label>2</label>
    </ligand>
</feature>
<feature type="domain" description="Cytosol aminopeptidase" evidence="9">
    <location>
        <begin position="334"/>
        <end position="341"/>
    </location>
</feature>
<keyword evidence="11" id="KW-1185">Reference proteome</keyword>
<feature type="binding site" evidence="8">
    <location>
        <position position="338"/>
    </location>
    <ligand>
        <name>Mn(2+)</name>
        <dbReference type="ChEBI" id="CHEBI:29035"/>
        <label>1</label>
    </ligand>
</feature>
<dbReference type="Gene3D" id="3.40.220.10">
    <property type="entry name" value="Leucine Aminopeptidase, subunit E, domain 1"/>
    <property type="match status" value="1"/>
</dbReference>
<protein>
    <recommendedName>
        <fullName evidence="8">Probable cytosol aminopeptidase</fullName>
        <ecNumber evidence="8">3.4.11.1</ecNumber>
    </recommendedName>
    <alternativeName>
        <fullName evidence="8">Leucine aminopeptidase</fullName>
        <shortName evidence="8">LAP</shortName>
        <ecNumber evidence="8">3.4.11.10</ecNumber>
    </alternativeName>
    <alternativeName>
        <fullName evidence="8">Leucyl aminopeptidase</fullName>
    </alternativeName>
</protein>
<feature type="active site" evidence="8">
    <location>
        <position position="340"/>
    </location>
</feature>
<evidence type="ECO:0000313" key="11">
    <source>
        <dbReference type="Proteomes" id="UP000295578"/>
    </source>
</evidence>
<evidence type="ECO:0000256" key="1">
    <source>
        <dbReference type="ARBA" id="ARBA00000135"/>
    </source>
</evidence>
<dbReference type="Pfam" id="PF00883">
    <property type="entry name" value="Peptidase_M17"/>
    <property type="match status" value="1"/>
</dbReference>
<dbReference type="GO" id="GO:0006508">
    <property type="term" value="P:proteolysis"/>
    <property type="evidence" value="ECO:0007669"/>
    <property type="project" value="UniProtKB-KW"/>
</dbReference>
<evidence type="ECO:0000259" key="9">
    <source>
        <dbReference type="PROSITE" id="PS00631"/>
    </source>
</evidence>
<evidence type="ECO:0000256" key="4">
    <source>
        <dbReference type="ARBA" id="ARBA00022438"/>
    </source>
</evidence>
<dbReference type="EC" id="3.4.11.1" evidence="8"/>
<keyword evidence="8" id="KW-0479">Metal-binding</keyword>
<dbReference type="Gene3D" id="3.40.630.10">
    <property type="entry name" value="Zn peptidases"/>
    <property type="match status" value="1"/>
</dbReference>
<keyword evidence="4 8" id="KW-0031">Aminopeptidase</keyword>
<evidence type="ECO:0000256" key="8">
    <source>
        <dbReference type="HAMAP-Rule" id="MF_00181"/>
    </source>
</evidence>
<dbReference type="InterPro" id="IPR023042">
    <property type="entry name" value="Peptidase_M17_leu_NH2_pept"/>
</dbReference>
<dbReference type="InterPro" id="IPR011356">
    <property type="entry name" value="Leucine_aapep/pepB"/>
</dbReference>
<reference evidence="10 11" key="1">
    <citation type="submission" date="2019-03" db="EMBL/GenBank/DDBJ databases">
        <title>Draft genome sequences of novel Actinobacteria.</title>
        <authorList>
            <person name="Sahin N."/>
            <person name="Ay H."/>
            <person name="Saygin H."/>
        </authorList>
    </citation>
    <scope>NUCLEOTIDE SEQUENCE [LARGE SCALE GENOMIC DNA]</scope>
    <source>
        <strain evidence="10 11">DSM 45941</strain>
    </source>
</reference>
<evidence type="ECO:0000256" key="3">
    <source>
        <dbReference type="ARBA" id="ARBA00009528"/>
    </source>
</evidence>
<dbReference type="Proteomes" id="UP000295578">
    <property type="component" value="Unassembled WGS sequence"/>
</dbReference>
<dbReference type="GO" id="GO:0030145">
    <property type="term" value="F:manganese ion binding"/>
    <property type="evidence" value="ECO:0007669"/>
    <property type="project" value="UniProtKB-UniRule"/>
</dbReference>